<evidence type="ECO:0000313" key="7">
    <source>
        <dbReference type="Proteomes" id="UP001432027"/>
    </source>
</evidence>
<evidence type="ECO:0000256" key="2">
    <source>
        <dbReference type="ARBA" id="ARBA00022692"/>
    </source>
</evidence>
<comment type="caution">
    <text evidence="6">The sequence shown here is derived from an EMBL/GenBank/DDBJ whole genome shotgun (WGS) entry which is preliminary data.</text>
</comment>
<feature type="non-terminal residue" evidence="6">
    <location>
        <position position="133"/>
    </location>
</feature>
<dbReference type="PANTHER" id="PTHR24064">
    <property type="entry name" value="SOLUTE CARRIER FAMILY 22 MEMBER"/>
    <property type="match status" value="1"/>
</dbReference>
<sequence>NTPDHSAISAFSDWKIMKPLTIMVYMWITDFIVYNGLSLTSTTLAMGDPHWTYTASGLVEIPASILLPLLMDLIGRRPSVILTHALTGIILIILPYIPATHDHMYLTMWMISKFGVAASFFALYIYASELFPV</sequence>
<keyword evidence="3 5" id="KW-1133">Transmembrane helix</keyword>
<dbReference type="Proteomes" id="UP001432027">
    <property type="component" value="Unassembled WGS sequence"/>
</dbReference>
<dbReference type="Gene3D" id="1.20.1250.20">
    <property type="entry name" value="MFS general substrate transporter like domains"/>
    <property type="match status" value="1"/>
</dbReference>
<accession>A0AAV5TLX8</accession>
<dbReference type="AlphaFoldDB" id="A0AAV5TLX8"/>
<dbReference type="SUPFAM" id="SSF103473">
    <property type="entry name" value="MFS general substrate transporter"/>
    <property type="match status" value="1"/>
</dbReference>
<evidence type="ECO:0000256" key="1">
    <source>
        <dbReference type="ARBA" id="ARBA00004141"/>
    </source>
</evidence>
<organism evidence="6 7">
    <name type="scientific">Pristionchus entomophagus</name>
    <dbReference type="NCBI Taxonomy" id="358040"/>
    <lineage>
        <taxon>Eukaryota</taxon>
        <taxon>Metazoa</taxon>
        <taxon>Ecdysozoa</taxon>
        <taxon>Nematoda</taxon>
        <taxon>Chromadorea</taxon>
        <taxon>Rhabditida</taxon>
        <taxon>Rhabditina</taxon>
        <taxon>Diplogasteromorpha</taxon>
        <taxon>Diplogasteroidea</taxon>
        <taxon>Neodiplogasteridae</taxon>
        <taxon>Pristionchus</taxon>
    </lineage>
</organism>
<dbReference type="EMBL" id="BTSX01000004">
    <property type="protein sequence ID" value="GMS95326.1"/>
    <property type="molecule type" value="Genomic_DNA"/>
</dbReference>
<dbReference type="GO" id="GO:0016020">
    <property type="term" value="C:membrane"/>
    <property type="evidence" value="ECO:0007669"/>
    <property type="project" value="UniProtKB-SubCell"/>
</dbReference>
<keyword evidence="4 5" id="KW-0472">Membrane</keyword>
<evidence type="ECO:0000256" key="3">
    <source>
        <dbReference type="ARBA" id="ARBA00022989"/>
    </source>
</evidence>
<dbReference type="InterPro" id="IPR036259">
    <property type="entry name" value="MFS_trans_sf"/>
</dbReference>
<gene>
    <name evidence="6" type="ORF">PENTCL1PPCAC_17501</name>
</gene>
<protein>
    <recommendedName>
        <fullName evidence="8">Major facilitator superfamily (MFS) profile domain-containing protein</fullName>
    </recommendedName>
</protein>
<feature type="transmembrane region" description="Helical" evidence="5">
    <location>
        <begin position="51"/>
        <end position="71"/>
    </location>
</feature>
<feature type="non-terminal residue" evidence="6">
    <location>
        <position position="1"/>
    </location>
</feature>
<feature type="transmembrane region" description="Helical" evidence="5">
    <location>
        <begin position="103"/>
        <end position="127"/>
    </location>
</feature>
<evidence type="ECO:0000256" key="4">
    <source>
        <dbReference type="ARBA" id="ARBA00023136"/>
    </source>
</evidence>
<evidence type="ECO:0000313" key="6">
    <source>
        <dbReference type="EMBL" id="GMS95326.1"/>
    </source>
</evidence>
<name>A0AAV5TLX8_9BILA</name>
<keyword evidence="2 5" id="KW-0812">Transmembrane</keyword>
<proteinExistence type="predicted"/>
<feature type="transmembrane region" description="Helical" evidence="5">
    <location>
        <begin position="78"/>
        <end position="97"/>
    </location>
</feature>
<evidence type="ECO:0000256" key="5">
    <source>
        <dbReference type="SAM" id="Phobius"/>
    </source>
</evidence>
<comment type="subcellular location">
    <subcellularLocation>
        <location evidence="1">Membrane</location>
        <topology evidence="1">Multi-pass membrane protein</topology>
    </subcellularLocation>
</comment>
<feature type="transmembrane region" description="Helical" evidence="5">
    <location>
        <begin position="20"/>
        <end position="39"/>
    </location>
</feature>
<keyword evidence="7" id="KW-1185">Reference proteome</keyword>
<reference evidence="6" key="1">
    <citation type="submission" date="2023-10" db="EMBL/GenBank/DDBJ databases">
        <title>Genome assembly of Pristionchus species.</title>
        <authorList>
            <person name="Yoshida K."/>
            <person name="Sommer R.J."/>
        </authorList>
    </citation>
    <scope>NUCLEOTIDE SEQUENCE</scope>
    <source>
        <strain evidence="6">RS0144</strain>
    </source>
</reference>
<evidence type="ECO:0008006" key="8">
    <source>
        <dbReference type="Google" id="ProtNLM"/>
    </source>
</evidence>